<evidence type="ECO:0000256" key="8">
    <source>
        <dbReference type="RuleBase" id="RU000688"/>
    </source>
</evidence>
<feature type="transmembrane region" description="Helical" evidence="9">
    <location>
        <begin position="130"/>
        <end position="150"/>
    </location>
</feature>
<dbReference type="Proteomes" id="UP000248480">
    <property type="component" value="Unplaced"/>
</dbReference>
<dbReference type="SUPFAM" id="SSF81321">
    <property type="entry name" value="Family A G protein-coupled receptor-like"/>
    <property type="match status" value="1"/>
</dbReference>
<feature type="transmembrane region" description="Helical" evidence="9">
    <location>
        <begin position="51"/>
        <end position="71"/>
    </location>
</feature>
<dbReference type="STRING" id="127582.A0A2Y9D6Z8"/>
<evidence type="ECO:0000313" key="12">
    <source>
        <dbReference type="RefSeq" id="XP_004368995.1"/>
    </source>
</evidence>
<keyword evidence="2 8" id="KW-0812">Transmembrane</keyword>
<evidence type="ECO:0000256" key="2">
    <source>
        <dbReference type="ARBA" id="ARBA00022692"/>
    </source>
</evidence>
<dbReference type="CTD" id="2853"/>
<dbReference type="GeneID" id="101360453"/>
<gene>
    <name evidence="12 13" type="primary">GPR31</name>
</gene>
<dbReference type="PRINTS" id="PR00237">
    <property type="entry name" value="GPCRRHODOPSN"/>
</dbReference>
<dbReference type="KEGG" id="tmu:101360453"/>
<evidence type="ECO:0000256" key="1">
    <source>
        <dbReference type="ARBA" id="ARBA00004141"/>
    </source>
</evidence>
<evidence type="ECO:0000256" key="7">
    <source>
        <dbReference type="ARBA" id="ARBA00023224"/>
    </source>
</evidence>
<name>A0A2Y9D6Z8_TRIMA</name>
<evidence type="ECO:0000256" key="5">
    <source>
        <dbReference type="ARBA" id="ARBA00023136"/>
    </source>
</evidence>
<keyword evidence="5 9" id="KW-0472">Membrane</keyword>
<feature type="transmembrane region" description="Helical" evidence="9">
    <location>
        <begin position="16"/>
        <end position="39"/>
    </location>
</feature>
<dbReference type="GO" id="GO:0050728">
    <property type="term" value="P:negative regulation of inflammatory response"/>
    <property type="evidence" value="ECO:0007669"/>
    <property type="project" value="TreeGrafter"/>
</dbReference>
<evidence type="ECO:0000256" key="6">
    <source>
        <dbReference type="ARBA" id="ARBA00023170"/>
    </source>
</evidence>
<dbReference type="Gene3D" id="1.20.1070.10">
    <property type="entry name" value="Rhodopsin 7-helix transmembrane proteins"/>
    <property type="match status" value="1"/>
</dbReference>
<dbReference type="AlphaFoldDB" id="A0A2Y9D6Z8"/>
<keyword evidence="7 8" id="KW-0807">Transducer</keyword>
<dbReference type="RefSeq" id="XP_004368995.1">
    <property type="nucleotide sequence ID" value="XM_004368938.2"/>
</dbReference>
<comment type="subcellular location">
    <subcellularLocation>
        <location evidence="1">Membrane</location>
        <topology evidence="1">Multi-pass membrane protein</topology>
    </subcellularLocation>
</comment>
<reference evidence="12 13" key="1">
    <citation type="submission" date="2025-04" db="UniProtKB">
        <authorList>
            <consortium name="RefSeq"/>
        </authorList>
    </citation>
    <scope>IDENTIFICATION</scope>
</reference>
<dbReference type="InterPro" id="IPR000276">
    <property type="entry name" value="GPCR_Rhodpsn"/>
</dbReference>
<comment type="similarity">
    <text evidence="8">Belongs to the G-protein coupled receptor 1 family.</text>
</comment>
<dbReference type="PANTHER" id="PTHR46048">
    <property type="entry name" value="HYDROXYCARBOXYLIC ACID RECEPTOR 2"/>
    <property type="match status" value="1"/>
</dbReference>
<evidence type="ECO:0000256" key="9">
    <source>
        <dbReference type="SAM" id="Phobius"/>
    </source>
</evidence>
<keyword evidence="3 9" id="KW-1133">Transmembrane helix</keyword>
<dbReference type="InterPro" id="IPR051893">
    <property type="entry name" value="HCARs"/>
</dbReference>
<sequence length="318" mass="36623">MAPLKCSFHNDVIESLVIALLTLEFGLGLLTNVIALWTFSFRLKVWKPYSVYLFNLVIASLLLTVCLPFHITFYQRRKTWSFGDTSCQALLFLLSLSCGVGVAFLTAVALDRYFRVLHPHLKVNLLSPRWAWVISGCVWLLMVVLTHQSLLVPEAAGNSTECRSSYPREEFSFSVWQEAVFFLQFLLPFGLILLCNAGIIRMLQKRLRDPEKQPKLQRAKALITMVMVLFGLCFLPRILARILMDIFWRSESCQMRRVVEHTSDVANSLIYLNSVLNPVIYCFSNSTLRYSYRKVSNTLWGRRQEAEPRGSDRKDSYS</sequence>
<feature type="domain" description="G-protein coupled receptors family 1 profile" evidence="10">
    <location>
        <begin position="31"/>
        <end position="281"/>
    </location>
</feature>
<feature type="transmembrane region" description="Helical" evidence="9">
    <location>
        <begin position="179"/>
        <end position="200"/>
    </location>
</feature>
<keyword evidence="4 8" id="KW-0297">G-protein coupled receptor</keyword>
<dbReference type="PANTHER" id="PTHR46048:SF7">
    <property type="entry name" value="12-(S)-HYDROXY-5,8,10,14-EICOSATETRAENOIC ACID RECEPTOR"/>
    <property type="match status" value="1"/>
</dbReference>
<evidence type="ECO:0000313" key="13">
    <source>
        <dbReference type="RefSeq" id="XP_023584258.1"/>
    </source>
</evidence>
<evidence type="ECO:0000313" key="11">
    <source>
        <dbReference type="Proteomes" id="UP000248480"/>
    </source>
</evidence>
<dbReference type="GO" id="GO:0016020">
    <property type="term" value="C:membrane"/>
    <property type="evidence" value="ECO:0007669"/>
    <property type="project" value="UniProtKB-SubCell"/>
</dbReference>
<proteinExistence type="inferred from homology"/>
<dbReference type="GO" id="GO:0045125">
    <property type="term" value="F:bioactive lipid receptor activity"/>
    <property type="evidence" value="ECO:0007669"/>
    <property type="project" value="TreeGrafter"/>
</dbReference>
<feature type="transmembrane region" description="Helical" evidence="9">
    <location>
        <begin position="91"/>
        <end position="110"/>
    </location>
</feature>
<organism evidence="11 12">
    <name type="scientific">Trichechus manatus latirostris</name>
    <name type="common">Florida manatee</name>
    <dbReference type="NCBI Taxonomy" id="127582"/>
    <lineage>
        <taxon>Eukaryota</taxon>
        <taxon>Metazoa</taxon>
        <taxon>Chordata</taxon>
        <taxon>Craniata</taxon>
        <taxon>Vertebrata</taxon>
        <taxon>Euteleostomi</taxon>
        <taxon>Mammalia</taxon>
        <taxon>Eutheria</taxon>
        <taxon>Afrotheria</taxon>
        <taxon>Sirenia</taxon>
        <taxon>Trichechidae</taxon>
        <taxon>Trichechus</taxon>
    </lineage>
</organism>
<protein>
    <submittedName>
        <fullName evidence="12 13">12-(S)-hydroxy-5,8,10,14-eicosatetraenoic acid receptor</fullName>
    </submittedName>
</protein>
<dbReference type="Pfam" id="PF00001">
    <property type="entry name" value="7tm_1"/>
    <property type="match status" value="1"/>
</dbReference>
<accession>A0A2Y9D6Z8</accession>
<dbReference type="InterPro" id="IPR017452">
    <property type="entry name" value="GPCR_Rhodpsn_7TM"/>
</dbReference>
<dbReference type="RefSeq" id="XP_023584258.1">
    <property type="nucleotide sequence ID" value="XM_023728490.1"/>
</dbReference>
<keyword evidence="11" id="KW-1185">Reference proteome</keyword>
<evidence type="ECO:0000256" key="3">
    <source>
        <dbReference type="ARBA" id="ARBA00022989"/>
    </source>
</evidence>
<dbReference type="PROSITE" id="PS00237">
    <property type="entry name" value="G_PROTEIN_RECEP_F1_1"/>
    <property type="match status" value="1"/>
</dbReference>
<feature type="transmembrane region" description="Helical" evidence="9">
    <location>
        <begin position="221"/>
        <end position="240"/>
    </location>
</feature>
<dbReference type="PROSITE" id="PS50262">
    <property type="entry name" value="G_PROTEIN_RECEP_F1_2"/>
    <property type="match status" value="1"/>
</dbReference>
<evidence type="ECO:0000256" key="4">
    <source>
        <dbReference type="ARBA" id="ARBA00023040"/>
    </source>
</evidence>
<keyword evidence="6 8" id="KW-0675">Receptor</keyword>
<evidence type="ECO:0000259" key="10">
    <source>
        <dbReference type="PROSITE" id="PS50262"/>
    </source>
</evidence>